<organism evidence="2 3">
    <name type="scientific">Marinobacter adhaerens</name>
    <dbReference type="NCBI Taxonomy" id="1033846"/>
    <lineage>
        <taxon>Bacteria</taxon>
        <taxon>Pseudomonadati</taxon>
        <taxon>Pseudomonadota</taxon>
        <taxon>Gammaproteobacteria</taxon>
        <taxon>Pseudomonadales</taxon>
        <taxon>Marinobacteraceae</taxon>
        <taxon>Marinobacter</taxon>
    </lineage>
</organism>
<gene>
    <name evidence="2" type="ORF">HLV39_15185</name>
</gene>
<keyword evidence="1" id="KW-1133">Transmembrane helix</keyword>
<reference evidence="2 3" key="1">
    <citation type="submission" date="2020-03" db="EMBL/GenBank/DDBJ databases">
        <title>Metagenomic, metatranscriptomic, and metabolomic analyses revealed the key microbes and metabolic features during the fermentation of ganjang, Korean traditional soy sauce.</title>
        <authorList>
            <person name="Chun B.H."/>
            <person name="Jeon C.O."/>
        </authorList>
    </citation>
    <scope>NUCLEOTIDE SEQUENCE [LARGE SCALE GENOMIC DNA]</scope>
    <source>
        <strain evidence="2 3">KG14</strain>
    </source>
</reference>
<name>A0A851I158_9GAMM</name>
<keyword evidence="1" id="KW-0472">Membrane</keyword>
<feature type="transmembrane region" description="Helical" evidence="1">
    <location>
        <begin position="143"/>
        <end position="166"/>
    </location>
</feature>
<feature type="transmembrane region" description="Helical" evidence="1">
    <location>
        <begin position="112"/>
        <end position="131"/>
    </location>
</feature>
<proteinExistence type="predicted"/>
<dbReference type="EMBL" id="JABEVQ010000009">
    <property type="protein sequence ID" value="NWN92835.1"/>
    <property type="molecule type" value="Genomic_DNA"/>
</dbReference>
<evidence type="ECO:0000313" key="3">
    <source>
        <dbReference type="Proteomes" id="UP000536442"/>
    </source>
</evidence>
<dbReference type="Proteomes" id="UP000536442">
    <property type="component" value="Unassembled WGS sequence"/>
</dbReference>
<feature type="transmembrane region" description="Helical" evidence="1">
    <location>
        <begin position="73"/>
        <end position="92"/>
    </location>
</feature>
<keyword evidence="1" id="KW-0812">Transmembrane</keyword>
<feature type="transmembrane region" description="Helical" evidence="1">
    <location>
        <begin position="12"/>
        <end position="31"/>
    </location>
</feature>
<evidence type="ECO:0000313" key="2">
    <source>
        <dbReference type="EMBL" id="NWN92835.1"/>
    </source>
</evidence>
<keyword evidence="3" id="KW-1185">Reference proteome</keyword>
<dbReference type="AlphaFoldDB" id="A0A851I158"/>
<sequence>MDTGKGLLALPKSLKACLIVSLVLLAALIMINQPLKTGSAPQGMVSFQLAGSADLARAIIQNWGSSGLQWAKLSLGLGFVFIPVYTLALILLTRYCMRDRPGIRERTTARWVRTLFITAGLVDFTGNILLLNNLSAPTDAVSLAATLSSLIRFTALTLGVAGLVIIRAARRHPLTPGQ</sequence>
<evidence type="ECO:0000256" key="1">
    <source>
        <dbReference type="SAM" id="Phobius"/>
    </source>
</evidence>
<comment type="caution">
    <text evidence="2">The sequence shown here is derived from an EMBL/GenBank/DDBJ whole genome shotgun (WGS) entry which is preliminary data.</text>
</comment>
<protein>
    <submittedName>
        <fullName evidence="2">Uncharacterized protein</fullName>
    </submittedName>
</protein>
<accession>A0A851I158</accession>